<feature type="region of interest" description="Disordered" evidence="1">
    <location>
        <begin position="531"/>
        <end position="560"/>
    </location>
</feature>
<dbReference type="EMBL" id="QBKN01000022">
    <property type="protein sequence ID" value="PTX45379.1"/>
    <property type="molecule type" value="Genomic_DNA"/>
</dbReference>
<name>A0A2T6ANH7_9RHOB</name>
<dbReference type="RefSeq" id="WP_107977830.1">
    <property type="nucleotide sequence ID" value="NZ_BMEZ01000022.1"/>
</dbReference>
<dbReference type="OrthoDB" id="7051218at2"/>
<proteinExistence type="predicted"/>
<evidence type="ECO:0000313" key="3">
    <source>
        <dbReference type="Proteomes" id="UP000244069"/>
    </source>
</evidence>
<evidence type="ECO:0000256" key="1">
    <source>
        <dbReference type="SAM" id="MobiDB-lite"/>
    </source>
</evidence>
<dbReference type="Proteomes" id="UP000244069">
    <property type="component" value="Unassembled WGS sequence"/>
</dbReference>
<dbReference type="AlphaFoldDB" id="A0A2T6ANH7"/>
<protein>
    <submittedName>
        <fullName evidence="2">Uncharacterized protein</fullName>
    </submittedName>
</protein>
<reference evidence="2 3" key="1">
    <citation type="submission" date="2018-04" db="EMBL/GenBank/DDBJ databases">
        <title>Genomic Encyclopedia of Archaeal and Bacterial Type Strains, Phase II (KMG-II): from individual species to whole genera.</title>
        <authorList>
            <person name="Goeker M."/>
        </authorList>
    </citation>
    <scope>NUCLEOTIDE SEQUENCE [LARGE SCALE GENOMIC DNA]</scope>
    <source>
        <strain evidence="2 3">DSM 29329</strain>
    </source>
</reference>
<keyword evidence="3" id="KW-1185">Reference proteome</keyword>
<comment type="caution">
    <text evidence="2">The sequence shown here is derived from an EMBL/GenBank/DDBJ whole genome shotgun (WGS) entry which is preliminary data.</text>
</comment>
<gene>
    <name evidence="2" type="ORF">C8N44_12234</name>
</gene>
<organism evidence="2 3">
    <name type="scientific">Allosediminivita pacifica</name>
    <dbReference type="NCBI Taxonomy" id="1267769"/>
    <lineage>
        <taxon>Bacteria</taxon>
        <taxon>Pseudomonadati</taxon>
        <taxon>Pseudomonadota</taxon>
        <taxon>Alphaproteobacteria</taxon>
        <taxon>Rhodobacterales</taxon>
        <taxon>Paracoccaceae</taxon>
        <taxon>Allosediminivita</taxon>
    </lineage>
</organism>
<feature type="compositionally biased region" description="Low complexity" evidence="1">
    <location>
        <begin position="542"/>
        <end position="557"/>
    </location>
</feature>
<sequence>MTEIANPGLFNLQALAIGPGDSHARPGPHIRVAHHPRLGLPTMPFVLERADIGPGQFERLAFRTDAVWRDSSGKRLEPPFSMKEGDEVTVTLPTDGGATALWAEIIADPGSPPEPSRPVPIPFPFPDRPIFERPRPSLPGLGGRPRPDLGRILDTDITDVLRARPRTTAMQVEAFVRSATGGSSPLGTRSDLPFAFAGTGLVRFVIRGNGAIVGIRWLDGDRRQKIDWRVVDILNLPHEGGRRYVSLSGWDDLCRRRVEDQTPQRRPMQDLATALPRFSAPGHSSAEEHARVDTLFAPLKDPLGVLITGPTPQHQHVTRHNLEHQTGGSVLHDDVAEATIPTLSLVLQGQADPGTGSWMGYKTLDTSLPDSTARRLSFYRVTGYFRDPTDDVLAEGGFFFRLLVNAARNTHGLSSHVDLFDHFLKLAGNWLGQNGMQAGSQLAPFTGYDMGAMAVADHFAPLDPLEPPQIDTPRHRDWLPAPRSAPRRAIEAGLNGVPPAGALAVQMRQPPGGSSWRSLNRTRDTGAGAWRTLILPSPPGTDPSAPTTSPAPQTLLTDNNAGPEAFRLHAANMDRFGRYSDWASANGAAGPRPGPPKPVLIGSYRQPEISSGSHSGRITATVPLPEDASLAPGAFPLERAELTVLVDGLAFGPTRSLPVGDAISIHPNHGINESLPPPDHLPIPDGEDQFGLRITFDGPPIPPTQSRPLRMTVVWVDTAGQTSVPSDPVRLTMTDPYPPAQIPIPDVLDYAARPDATGTAWVERDIPGSPSQRYAVYYADENRLRDHLRRSGSAADATLLATLEAEPDPAARATALRAAQARFPATLFERLEGAVETTPNLRFRHGLPGTLRVLSAYKVAVESGANAAGPDLTTLDTIFYGVPNSDPPARPSVTVRLVDPEPHEPDLVAEVTVTLRTGLAEGAMVRIRRTRSGVVDPIRNPVVATVPMGPVDPATGLQTATFRDIGAAQVATTARLMAFIKYAWIGEVQGAPEPGSVSSASGAVPGLWSAPSAPATLTLIPPAGPVPPTLLSGSSDAAPGGRRNIRIDFTYPLDLTPGTPGPWRVRVERAEPQDGLELVSEDPAPAGSTFAVQSDPAEVLPVGTRYRVRLIDPVGRESPAVEHIV</sequence>
<accession>A0A2T6ANH7</accession>
<evidence type="ECO:0000313" key="2">
    <source>
        <dbReference type="EMBL" id="PTX45379.1"/>
    </source>
</evidence>